<dbReference type="Pfam" id="PF16414">
    <property type="entry name" value="NPC1_N"/>
    <property type="match status" value="1"/>
</dbReference>
<dbReference type="OrthoDB" id="6510177at2759"/>
<keyword evidence="4" id="KW-1185">Reference proteome</keyword>
<evidence type="ECO:0000259" key="2">
    <source>
        <dbReference type="Pfam" id="PF16414"/>
    </source>
</evidence>
<evidence type="ECO:0000313" key="3">
    <source>
        <dbReference type="EMBL" id="KFM57011.1"/>
    </source>
</evidence>
<feature type="non-terminal residue" evidence="3">
    <location>
        <position position="215"/>
    </location>
</feature>
<proteinExistence type="predicted"/>
<dbReference type="GO" id="GO:0030299">
    <property type="term" value="P:intestinal cholesterol absorption"/>
    <property type="evidence" value="ECO:0007669"/>
    <property type="project" value="TreeGrafter"/>
</dbReference>
<keyword evidence="1" id="KW-0732">Signal</keyword>
<feature type="signal peptide" evidence="1">
    <location>
        <begin position="1"/>
        <end position="17"/>
    </location>
</feature>
<dbReference type="AlphaFoldDB" id="A0A087SVX2"/>
<gene>
    <name evidence="3" type="ORF">X975_15849</name>
</gene>
<dbReference type="Proteomes" id="UP000054359">
    <property type="component" value="Unassembled WGS sequence"/>
</dbReference>
<dbReference type="GO" id="GO:0042632">
    <property type="term" value="P:cholesterol homeostasis"/>
    <property type="evidence" value="ECO:0007669"/>
    <property type="project" value="TreeGrafter"/>
</dbReference>
<evidence type="ECO:0000313" key="4">
    <source>
        <dbReference type="Proteomes" id="UP000054359"/>
    </source>
</evidence>
<dbReference type="STRING" id="407821.A0A087SVX2"/>
<protein>
    <submittedName>
        <fullName evidence="3">Niemann-Pick C1 protein</fullName>
    </submittedName>
</protein>
<dbReference type="InterPro" id="IPR032190">
    <property type="entry name" value="NPC1_N"/>
</dbReference>
<dbReference type="PANTHER" id="PTHR45727">
    <property type="entry name" value="NPC INTRACELLULAR CHOLESTEROL TRANSPORTER 1"/>
    <property type="match status" value="1"/>
</dbReference>
<accession>A0A087SVX2</accession>
<dbReference type="EMBL" id="KK112192">
    <property type="protein sequence ID" value="KFM57011.1"/>
    <property type="molecule type" value="Genomic_DNA"/>
</dbReference>
<feature type="domain" description="Niemann-Pick C1 N-terminal" evidence="2">
    <location>
        <begin position="18"/>
        <end position="205"/>
    </location>
</feature>
<dbReference type="GO" id="GO:0005886">
    <property type="term" value="C:plasma membrane"/>
    <property type="evidence" value="ECO:0007669"/>
    <property type="project" value="TreeGrafter"/>
</dbReference>
<name>A0A087SVX2_STEMI</name>
<dbReference type="OMA" id="KAAYACC"/>
<reference evidence="3 4" key="1">
    <citation type="submission" date="2013-11" db="EMBL/GenBank/DDBJ databases">
        <title>Genome sequencing of Stegodyphus mimosarum.</title>
        <authorList>
            <person name="Bechsgaard J."/>
        </authorList>
    </citation>
    <scope>NUCLEOTIDE SEQUENCE [LARGE SCALE GENOMIC DNA]</scope>
</reference>
<dbReference type="GO" id="GO:0015485">
    <property type="term" value="F:cholesterol binding"/>
    <property type="evidence" value="ECO:0007669"/>
    <property type="project" value="TreeGrafter"/>
</dbReference>
<organism evidence="3 4">
    <name type="scientific">Stegodyphus mimosarum</name>
    <name type="common">African social velvet spider</name>
    <dbReference type="NCBI Taxonomy" id="407821"/>
    <lineage>
        <taxon>Eukaryota</taxon>
        <taxon>Metazoa</taxon>
        <taxon>Ecdysozoa</taxon>
        <taxon>Arthropoda</taxon>
        <taxon>Chelicerata</taxon>
        <taxon>Arachnida</taxon>
        <taxon>Araneae</taxon>
        <taxon>Araneomorphae</taxon>
        <taxon>Entelegynae</taxon>
        <taxon>Eresoidea</taxon>
        <taxon>Eresidae</taxon>
        <taxon>Stegodyphus</taxon>
    </lineage>
</organism>
<evidence type="ECO:0000256" key="1">
    <source>
        <dbReference type="SAM" id="SignalP"/>
    </source>
</evidence>
<sequence>MILLVGLLLTALTFADGKGHCVTLGECAVDDETGLTQPCVYDGNAVPLNDTDAIDYLKATCPDLDTGPGFSVCCSASQVNTFQSQLNTLAALFKRCPSCYHNIANIFCQLVCSPSQSEFLKVTKSSRFKTKQSVTEMDYYLTESFAEGLFNSCKNVQMSFTSNPAVGILCGGHMTDCNAHYWLEYMGGHDPSPYQINFHLEKTVNITVNGTVFHP</sequence>
<dbReference type="PANTHER" id="PTHR45727:SF2">
    <property type="entry name" value="NPC INTRACELLULAR CHOLESTEROL TRANSPORTER 1"/>
    <property type="match status" value="1"/>
</dbReference>
<feature type="chain" id="PRO_5001829085" evidence="1">
    <location>
        <begin position="18"/>
        <end position="215"/>
    </location>
</feature>
<dbReference type="GO" id="GO:0015918">
    <property type="term" value="P:sterol transport"/>
    <property type="evidence" value="ECO:0007669"/>
    <property type="project" value="TreeGrafter"/>
</dbReference>